<dbReference type="AlphaFoldDB" id="A0A557SB71"/>
<dbReference type="PANTHER" id="PTHR30006:SF25">
    <property type="entry name" value="PHOSPHOGLYCERATE TRANSPORT REGULATORY PROTEIN PGTC"/>
    <property type="match status" value="1"/>
</dbReference>
<comment type="caution">
    <text evidence="2">The sequence shown here is derived from an EMBL/GenBank/DDBJ whole genome shotgun (WGS) entry which is preliminary data.</text>
</comment>
<sequence>MTDHTDSKKPLRKALGGKERHSVFRRQHSFRVIIVLVWALLFGLPLALAQTAPDQRYSAARKEGVVVIYAATDESLARELIQDFMQLYPGVRVEYHDMSSGVLYTRFVAETDRGGVADVVWSSAMDLQVKLVNDGHAQAHRSPETAALPDWAVWKDEAFGTSFEPVVFVYNRRLLSEDEVPSSHAELLRLLARAPEPFRGRLTTYDPARSGVGYLLHSQDVLANPVVFWRLAEGFGRIGVQTMPATSDMLDHVASGKALIGYNMLGSYAMIRAASDPNLGVVLPRDYTLVMSRVAFIARQARHPNAARLWLDYLLSPRGQGLLSKNPGFYSVRTDVPADEAAEELRQRLGGAFRPIAIGAGLLTYLDQLKRRDFLRQWNDSVAPLP</sequence>
<gene>
    <name evidence="2" type="ORF">FHP89_15165</name>
</gene>
<dbReference type="SUPFAM" id="SSF53850">
    <property type="entry name" value="Periplasmic binding protein-like II"/>
    <property type="match status" value="1"/>
</dbReference>
<name>A0A557SB71_9RHOO</name>
<evidence type="ECO:0000256" key="1">
    <source>
        <dbReference type="ARBA" id="ARBA00022729"/>
    </source>
</evidence>
<dbReference type="EMBL" id="VMNI01000015">
    <property type="protein sequence ID" value="TVO74658.1"/>
    <property type="molecule type" value="Genomic_DNA"/>
</dbReference>
<evidence type="ECO:0000313" key="2">
    <source>
        <dbReference type="EMBL" id="TVO74658.1"/>
    </source>
</evidence>
<dbReference type="Pfam" id="PF13416">
    <property type="entry name" value="SBP_bac_8"/>
    <property type="match status" value="1"/>
</dbReference>
<proteinExistence type="predicted"/>
<dbReference type="Gene3D" id="3.40.190.10">
    <property type="entry name" value="Periplasmic binding protein-like II"/>
    <property type="match status" value="2"/>
</dbReference>
<dbReference type="PANTHER" id="PTHR30006">
    <property type="entry name" value="THIAMINE-BINDING PERIPLASMIC PROTEIN-RELATED"/>
    <property type="match status" value="1"/>
</dbReference>
<keyword evidence="1" id="KW-0732">Signal</keyword>
<protein>
    <submittedName>
        <fullName evidence="2">ABC transporter substrate-binding protein</fullName>
    </submittedName>
</protein>
<accession>A0A557SB71</accession>
<evidence type="ECO:0000313" key="3">
    <source>
        <dbReference type="Proteomes" id="UP000318349"/>
    </source>
</evidence>
<reference evidence="2 3" key="1">
    <citation type="submission" date="2019-07" db="EMBL/GenBank/DDBJ databases">
        <title>The pathways for chlorine oxyanion respiration interact through the shared metabolite chlorate.</title>
        <authorList>
            <person name="Barnum T.P."/>
            <person name="Cheng Y."/>
            <person name="Hill K.A."/>
            <person name="Lucas L.N."/>
            <person name="Carlson H.K."/>
            <person name="Coates J.D."/>
        </authorList>
    </citation>
    <scope>NUCLEOTIDE SEQUENCE [LARGE SCALE GENOMIC DNA]</scope>
    <source>
        <strain evidence="2 3">SFB-1</strain>
    </source>
</reference>
<organism evidence="2 3">
    <name type="scientific">Denitromonas halophila</name>
    <dbReference type="NCBI Taxonomy" id="1629404"/>
    <lineage>
        <taxon>Bacteria</taxon>
        <taxon>Pseudomonadati</taxon>
        <taxon>Pseudomonadota</taxon>
        <taxon>Betaproteobacteria</taxon>
        <taxon>Rhodocyclales</taxon>
        <taxon>Zoogloeaceae</taxon>
        <taxon>Denitromonas</taxon>
    </lineage>
</organism>
<dbReference type="InterPro" id="IPR006059">
    <property type="entry name" value="SBP"/>
</dbReference>
<dbReference type="GO" id="GO:0030288">
    <property type="term" value="C:outer membrane-bounded periplasmic space"/>
    <property type="evidence" value="ECO:0007669"/>
    <property type="project" value="TreeGrafter"/>
</dbReference>
<dbReference type="Proteomes" id="UP000318349">
    <property type="component" value="Unassembled WGS sequence"/>
</dbReference>